<dbReference type="Pfam" id="PF05309">
    <property type="entry name" value="TraE"/>
    <property type="match status" value="1"/>
</dbReference>
<evidence type="ECO:0000313" key="2">
    <source>
        <dbReference type="EMBL" id="XCH46873.1"/>
    </source>
</evidence>
<evidence type="ECO:0000256" key="1">
    <source>
        <dbReference type="SAM" id="Phobius"/>
    </source>
</evidence>
<keyword evidence="1" id="KW-0812">Transmembrane</keyword>
<sequence>MKIQKYFEEKANYIYGARLLKFAVIFLCILLAVNSIVTVSLYKSQKIIIIPPSISTQVFISGTDASDEYLKAMVRYVCQLTLNYNPAVARAQFNDFLKLVSPSVYPEYQKIFYDLATRIEAGNVSSAYYVTQIKVERQSGAIIVSGFLSQWTQDKQFITNETRQYKLKYKIEDGKFQVYEFKEYKEGERE</sequence>
<dbReference type="KEGG" id="taut:V4D30_01010"/>
<dbReference type="InterPro" id="IPR007973">
    <property type="entry name" value="Pilus_assembly_TraE"/>
</dbReference>
<accession>A0AAU8GWG3</accession>
<keyword evidence="1" id="KW-0472">Membrane</keyword>
<organism evidence="2">
    <name type="scientific">Thermodesulfovibrio autotrophicus</name>
    <dbReference type="NCBI Taxonomy" id="3118333"/>
    <lineage>
        <taxon>Bacteria</taxon>
        <taxon>Pseudomonadati</taxon>
        <taxon>Nitrospirota</taxon>
        <taxon>Thermodesulfovibrionia</taxon>
        <taxon>Thermodesulfovibrionales</taxon>
        <taxon>Thermodesulfovibrionaceae</taxon>
        <taxon>Thermodesulfovibrio</taxon>
    </lineage>
</organism>
<dbReference type="AlphaFoldDB" id="A0AAU8GWG3"/>
<proteinExistence type="predicted"/>
<name>A0AAU8GWG3_9BACT</name>
<gene>
    <name evidence="2" type="ORF">V4D30_01010</name>
</gene>
<dbReference type="EMBL" id="CP144373">
    <property type="protein sequence ID" value="XCH46873.1"/>
    <property type="molecule type" value="Genomic_DNA"/>
</dbReference>
<keyword evidence="1" id="KW-1133">Transmembrane helix</keyword>
<feature type="transmembrane region" description="Helical" evidence="1">
    <location>
        <begin position="20"/>
        <end position="42"/>
    </location>
</feature>
<protein>
    <submittedName>
        <fullName evidence="2">TraE/TraK family type IV conjugative transfer system protein</fullName>
    </submittedName>
</protein>
<reference evidence="2" key="1">
    <citation type="submission" date="2024-01" db="EMBL/GenBank/DDBJ databases">
        <title>The first autotrophic representatives of the genus Thermodesulfovibrio.</title>
        <authorList>
            <person name="Maltseva A.I."/>
            <person name="Elcheninov A.G."/>
            <person name="Kublanov I.V."/>
            <person name="Lebedinsky A.V."/>
            <person name="Frolov E.N."/>
        </authorList>
    </citation>
    <scope>NUCLEOTIDE SEQUENCE</scope>
    <source>
        <strain evidence="2">3907-1M</strain>
    </source>
</reference>
<dbReference type="RefSeq" id="WP_353684397.1">
    <property type="nucleotide sequence ID" value="NZ_CP144373.1"/>
</dbReference>